<feature type="signal peptide" evidence="1">
    <location>
        <begin position="1"/>
        <end position="17"/>
    </location>
</feature>
<evidence type="ECO:0000313" key="2">
    <source>
        <dbReference type="EMBL" id="CAF0917711.1"/>
    </source>
</evidence>
<evidence type="ECO:0000256" key="1">
    <source>
        <dbReference type="SAM" id="SignalP"/>
    </source>
</evidence>
<keyword evidence="1" id="KW-0732">Signal</keyword>
<gene>
    <name evidence="2" type="ORF">OXX778_LOCUS12236</name>
</gene>
<protein>
    <submittedName>
        <fullName evidence="2">Uncharacterized protein</fullName>
    </submittedName>
</protein>
<evidence type="ECO:0000313" key="3">
    <source>
        <dbReference type="Proteomes" id="UP000663879"/>
    </source>
</evidence>
<name>A0A814AS93_9BILA</name>
<feature type="chain" id="PRO_5032853338" evidence="1">
    <location>
        <begin position="18"/>
        <end position="203"/>
    </location>
</feature>
<dbReference type="AlphaFoldDB" id="A0A814AS93"/>
<reference evidence="2" key="1">
    <citation type="submission" date="2021-02" db="EMBL/GenBank/DDBJ databases">
        <authorList>
            <person name="Nowell W R."/>
        </authorList>
    </citation>
    <scope>NUCLEOTIDE SEQUENCE</scope>
    <source>
        <strain evidence="2">Ploen Becks lab</strain>
    </source>
</reference>
<dbReference type="EMBL" id="CAJNOC010002186">
    <property type="protein sequence ID" value="CAF0917711.1"/>
    <property type="molecule type" value="Genomic_DNA"/>
</dbReference>
<organism evidence="2 3">
    <name type="scientific">Brachionus calyciflorus</name>
    <dbReference type="NCBI Taxonomy" id="104777"/>
    <lineage>
        <taxon>Eukaryota</taxon>
        <taxon>Metazoa</taxon>
        <taxon>Spiralia</taxon>
        <taxon>Gnathifera</taxon>
        <taxon>Rotifera</taxon>
        <taxon>Eurotatoria</taxon>
        <taxon>Monogononta</taxon>
        <taxon>Pseudotrocha</taxon>
        <taxon>Ploima</taxon>
        <taxon>Brachionidae</taxon>
        <taxon>Brachionus</taxon>
    </lineage>
</organism>
<dbReference type="Proteomes" id="UP000663879">
    <property type="component" value="Unassembled WGS sequence"/>
</dbReference>
<proteinExistence type="predicted"/>
<keyword evidence="3" id="KW-1185">Reference proteome</keyword>
<sequence>MHKFCIFNILLLFKINAFENSEAGKCVIVNRSIDRILCANDWVSRYLLFSSSLYSYELGPLIAKSFKWYHDYSNCHWIFEPSEKVDSAYYIKNFKKNEYLVADTLFGIDLLFCTQQKEAKLRSVRNKNQLDESYMWLLKKRSKYSSMIYNFKFEKGFFIEQRKLKKRTEYLYYLECEKNAPTQSWAIICEQNGKLNYTTRKDL</sequence>
<accession>A0A814AS93</accession>
<comment type="caution">
    <text evidence="2">The sequence shown here is derived from an EMBL/GenBank/DDBJ whole genome shotgun (WGS) entry which is preliminary data.</text>
</comment>